<dbReference type="AlphaFoldDB" id="A0AAV0XCE1"/>
<keyword evidence="2" id="KW-1185">Reference proteome</keyword>
<evidence type="ECO:0000313" key="1">
    <source>
        <dbReference type="EMBL" id="CAI6366015.1"/>
    </source>
</evidence>
<protein>
    <recommendedName>
        <fullName evidence="3">PiggyBac transposable element-derived protein domain-containing protein</fullName>
    </recommendedName>
</protein>
<dbReference type="EMBL" id="CARXXK010000004">
    <property type="protein sequence ID" value="CAI6366015.1"/>
    <property type="molecule type" value="Genomic_DNA"/>
</dbReference>
<comment type="caution">
    <text evidence="1">The sequence shown here is derived from an EMBL/GenBank/DDBJ whole genome shotgun (WGS) entry which is preliminary data.</text>
</comment>
<evidence type="ECO:0008006" key="3">
    <source>
        <dbReference type="Google" id="ProtNLM"/>
    </source>
</evidence>
<evidence type="ECO:0000313" key="2">
    <source>
        <dbReference type="Proteomes" id="UP001160148"/>
    </source>
</evidence>
<name>A0AAV0XCE1_9HEMI</name>
<sequence>MCSTYSVSRKVRRWPLVLLFRLIDLAGINAQVIFNTNNRNKLIRRTFLEEVGLSLLQVQQKKRAVSKYIPRSLRRKASKFFGEEKLPECSKVVGKRGRCVVFPKNKDIKTTNSCQTCKVYVMCLKHMDTVCKDCWEKN</sequence>
<accession>A0AAV0XCE1</accession>
<gene>
    <name evidence="1" type="ORF">MEUPH1_LOCUS20650</name>
</gene>
<reference evidence="1 2" key="1">
    <citation type="submission" date="2023-01" db="EMBL/GenBank/DDBJ databases">
        <authorList>
            <person name="Whitehead M."/>
        </authorList>
    </citation>
    <scope>NUCLEOTIDE SEQUENCE [LARGE SCALE GENOMIC DNA]</scope>
</reference>
<dbReference type="Proteomes" id="UP001160148">
    <property type="component" value="Unassembled WGS sequence"/>
</dbReference>
<proteinExistence type="predicted"/>
<organism evidence="1 2">
    <name type="scientific">Macrosiphum euphorbiae</name>
    <name type="common">potato aphid</name>
    <dbReference type="NCBI Taxonomy" id="13131"/>
    <lineage>
        <taxon>Eukaryota</taxon>
        <taxon>Metazoa</taxon>
        <taxon>Ecdysozoa</taxon>
        <taxon>Arthropoda</taxon>
        <taxon>Hexapoda</taxon>
        <taxon>Insecta</taxon>
        <taxon>Pterygota</taxon>
        <taxon>Neoptera</taxon>
        <taxon>Paraneoptera</taxon>
        <taxon>Hemiptera</taxon>
        <taxon>Sternorrhyncha</taxon>
        <taxon>Aphidomorpha</taxon>
        <taxon>Aphidoidea</taxon>
        <taxon>Aphididae</taxon>
        <taxon>Macrosiphini</taxon>
        <taxon>Macrosiphum</taxon>
    </lineage>
</organism>